<evidence type="ECO:0000313" key="2">
    <source>
        <dbReference type="Proteomes" id="UP000189733"/>
    </source>
</evidence>
<dbReference type="STRING" id="1121442.SAMN02745702_00155"/>
<dbReference type="Gene3D" id="3.30.70.2970">
    <property type="entry name" value="Protein of unknown function (DUF541), domain 2"/>
    <property type="match status" value="1"/>
</dbReference>
<dbReference type="OrthoDB" id="9806540at2"/>
<reference evidence="1 2" key="1">
    <citation type="submission" date="2017-02" db="EMBL/GenBank/DDBJ databases">
        <authorList>
            <person name="Peterson S.W."/>
        </authorList>
    </citation>
    <scope>NUCLEOTIDE SEQUENCE [LARGE SCALE GENOMIC DNA]</scope>
    <source>
        <strain evidence="1 2">DSM 18034</strain>
    </source>
</reference>
<dbReference type="PANTHER" id="PTHR34387:SF2">
    <property type="entry name" value="SLR1258 PROTEIN"/>
    <property type="match status" value="1"/>
</dbReference>
<sequence>MNHSRSSALILGLCIAIGLSLAGYFLAGGLMQIKAAQRFVTVKGLAEREVKADLAIWPITFTATAGQLPELQQSIASSDRTIVNFLKEQGFADDEIGRSVPQITDYQAQGYGGDRPPSARYSGRVTVTVHTRKVMELKKAMAQSGKLVAAGVALSQDYGAMPQFSFTGLNSIKPEMIAEATQNARKAAGQFAKDSGSSVGSIRRATQGLFSINNRDANTPEIKKVRVVTTIDYFLQD</sequence>
<dbReference type="InterPro" id="IPR007497">
    <property type="entry name" value="SIMPL/DUF541"/>
</dbReference>
<dbReference type="Pfam" id="PF04402">
    <property type="entry name" value="SIMPL"/>
    <property type="match status" value="1"/>
</dbReference>
<dbReference type="RefSeq" id="WP_078683483.1">
    <property type="nucleotide sequence ID" value="NZ_FUYA01000001.1"/>
</dbReference>
<dbReference type="AlphaFoldDB" id="A0A1T4VF67"/>
<dbReference type="GO" id="GO:0006974">
    <property type="term" value="P:DNA damage response"/>
    <property type="evidence" value="ECO:0007669"/>
    <property type="project" value="TreeGrafter"/>
</dbReference>
<dbReference type="EMBL" id="FUYA01000001">
    <property type="protein sequence ID" value="SKA63523.1"/>
    <property type="molecule type" value="Genomic_DNA"/>
</dbReference>
<name>A0A1T4VF67_9BACT</name>
<dbReference type="InterPro" id="IPR052022">
    <property type="entry name" value="26kDa_periplasmic_antigen"/>
</dbReference>
<protein>
    <recommendedName>
        <fullName evidence="3">SIMPL domain-containing protein</fullName>
    </recommendedName>
</protein>
<evidence type="ECO:0008006" key="3">
    <source>
        <dbReference type="Google" id="ProtNLM"/>
    </source>
</evidence>
<evidence type="ECO:0000313" key="1">
    <source>
        <dbReference type="EMBL" id="SKA63523.1"/>
    </source>
</evidence>
<dbReference type="InterPro" id="IPR016907">
    <property type="entry name" value="UCP029033"/>
</dbReference>
<dbReference type="PIRSF" id="PIRSF029033">
    <property type="entry name" value="UCP029033"/>
    <property type="match status" value="1"/>
</dbReference>
<dbReference type="PANTHER" id="PTHR34387">
    <property type="entry name" value="SLR1258 PROTEIN"/>
    <property type="match status" value="1"/>
</dbReference>
<keyword evidence="2" id="KW-1185">Reference proteome</keyword>
<dbReference type="Gene3D" id="3.30.110.170">
    <property type="entry name" value="Protein of unknown function (DUF541), domain 1"/>
    <property type="match status" value="1"/>
</dbReference>
<proteinExistence type="predicted"/>
<organism evidence="1 2">
    <name type="scientific">Desulfobaculum bizertense DSM 18034</name>
    <dbReference type="NCBI Taxonomy" id="1121442"/>
    <lineage>
        <taxon>Bacteria</taxon>
        <taxon>Pseudomonadati</taxon>
        <taxon>Thermodesulfobacteriota</taxon>
        <taxon>Desulfovibrionia</taxon>
        <taxon>Desulfovibrionales</taxon>
        <taxon>Desulfovibrionaceae</taxon>
        <taxon>Desulfobaculum</taxon>
    </lineage>
</organism>
<accession>A0A1T4VF67</accession>
<dbReference type="Proteomes" id="UP000189733">
    <property type="component" value="Unassembled WGS sequence"/>
</dbReference>
<gene>
    <name evidence="1" type="ORF">SAMN02745702_00155</name>
</gene>